<evidence type="ECO:0000313" key="3">
    <source>
        <dbReference type="Proteomes" id="UP000314294"/>
    </source>
</evidence>
<name>A0A4Z2E7V8_9TELE</name>
<comment type="caution">
    <text evidence="2">The sequence shown here is derived from an EMBL/GenBank/DDBJ whole genome shotgun (WGS) entry which is preliminary data.</text>
</comment>
<evidence type="ECO:0000313" key="2">
    <source>
        <dbReference type="EMBL" id="TNN24634.1"/>
    </source>
</evidence>
<sequence>MEMEAREAVFSYLLSSSSGPLWAEEACASGFRLLEKAWRCFTRRRTTSTCSSEGLKGSWGDKRAHGAACTGGQSERSPRPQAASLSPRRQQSIHNLNPEASKRELFKIRVCSF</sequence>
<feature type="region of interest" description="Disordered" evidence="1">
    <location>
        <begin position="49"/>
        <end position="98"/>
    </location>
</feature>
<protein>
    <submittedName>
        <fullName evidence="2">Uncharacterized protein</fullName>
    </submittedName>
</protein>
<accession>A0A4Z2E7V8</accession>
<dbReference type="Proteomes" id="UP000314294">
    <property type="component" value="Unassembled WGS sequence"/>
</dbReference>
<evidence type="ECO:0000256" key="1">
    <source>
        <dbReference type="SAM" id="MobiDB-lite"/>
    </source>
</evidence>
<dbReference type="EMBL" id="SRLO01014775">
    <property type="protein sequence ID" value="TNN24634.1"/>
    <property type="molecule type" value="Genomic_DNA"/>
</dbReference>
<organism evidence="2 3">
    <name type="scientific">Liparis tanakae</name>
    <name type="common">Tanaka's snailfish</name>
    <dbReference type="NCBI Taxonomy" id="230148"/>
    <lineage>
        <taxon>Eukaryota</taxon>
        <taxon>Metazoa</taxon>
        <taxon>Chordata</taxon>
        <taxon>Craniata</taxon>
        <taxon>Vertebrata</taxon>
        <taxon>Euteleostomi</taxon>
        <taxon>Actinopterygii</taxon>
        <taxon>Neopterygii</taxon>
        <taxon>Teleostei</taxon>
        <taxon>Neoteleostei</taxon>
        <taxon>Acanthomorphata</taxon>
        <taxon>Eupercaria</taxon>
        <taxon>Perciformes</taxon>
        <taxon>Cottioidei</taxon>
        <taxon>Cottales</taxon>
        <taxon>Liparidae</taxon>
        <taxon>Liparis</taxon>
    </lineage>
</organism>
<dbReference type="AlphaFoldDB" id="A0A4Z2E7V8"/>
<proteinExistence type="predicted"/>
<reference evidence="2 3" key="1">
    <citation type="submission" date="2019-03" db="EMBL/GenBank/DDBJ databases">
        <title>First draft genome of Liparis tanakae, snailfish: a comprehensive survey of snailfish specific genes.</title>
        <authorList>
            <person name="Kim W."/>
            <person name="Song I."/>
            <person name="Jeong J.-H."/>
            <person name="Kim D."/>
            <person name="Kim S."/>
            <person name="Ryu S."/>
            <person name="Song J.Y."/>
            <person name="Lee S.K."/>
        </authorList>
    </citation>
    <scope>NUCLEOTIDE SEQUENCE [LARGE SCALE GENOMIC DNA]</scope>
    <source>
        <tissue evidence="2">Muscle</tissue>
    </source>
</reference>
<gene>
    <name evidence="2" type="ORF">EYF80_065241</name>
</gene>
<keyword evidence="3" id="KW-1185">Reference proteome</keyword>
<feature type="compositionally biased region" description="Polar residues" evidence="1">
    <location>
        <begin position="83"/>
        <end position="95"/>
    </location>
</feature>